<reference evidence="3 4" key="1">
    <citation type="submission" date="2019-12" db="EMBL/GenBank/DDBJ databases">
        <authorList>
            <person name="Scholz U."/>
            <person name="Mascher M."/>
            <person name="Fiebig A."/>
        </authorList>
    </citation>
    <scope>NUCLEOTIDE SEQUENCE</scope>
</reference>
<feature type="coiled-coil region" evidence="2">
    <location>
        <begin position="343"/>
        <end position="471"/>
    </location>
</feature>
<feature type="coiled-coil region" evidence="2">
    <location>
        <begin position="112"/>
        <end position="139"/>
    </location>
</feature>
<gene>
    <name evidence="3" type="ORF">SI7747_16018976</name>
</gene>
<sequence length="685" mass="78360">MAAFSASGAVHAPPRIFRPSLSGPSQQKLPLWLNRNETSLVLLRSQRVTRYSQVPTFFTVNNQKTNVGNTNEGAVEPARVLLERLFVQTQKLEEKMNKGSGLIKDYELSNSLEVLESDIQAALLALRRREEDLQNAERKVLFDHAELTQATSALANQEQMEQDLRTANSDLAFKAREIGDLRLLVEEQRWKIVSSQAALSVKEDELTELRNELIRKNDEIQSIIQEIKSRDQLLKEANKVIEKQEGQLKKIQRELKEREDDLAKSLQLKKVEEGKLRVAESRLEKQGLEWLLTQKALKELAVQASQNINGAKEAREDFRRVSALLSDVKSELISSRKSLASSRKILVAQVHQLEKKKAELQEESLSVTSYSKSLEDAQLEVENERAKLGVVVAQRDKLRMQLLSERTRIDKMEEELRAEKCRLERANREIDSLQKDLQQKTLDFNRAQDLLQAKESELDGARLQIQDLKSEQASVELILKEKDEILWDTQQKLADLSSEIVDLRGLMKSREDLLLQTTGQLQEKEEHALVMKHELDDTKAKFSEAVTIVEQISQLTDKLVVNAGGPQVNPGADFGKQEQLETELKVKEMECRAARRALAVKDEELESVHRQLETKEEEMQKMKELLWQDRSRAELPVEKAGDREEFSKADMNPKIEKGSIDRVERELTNLLSLTHKLLREARISG</sequence>
<keyword evidence="4" id="KW-1185">Reference proteome</keyword>
<dbReference type="Proteomes" id="UP001189122">
    <property type="component" value="Unassembled WGS sequence"/>
</dbReference>
<organism evidence="3">
    <name type="scientific">Spirodela intermedia</name>
    <name type="common">Intermediate duckweed</name>
    <dbReference type="NCBI Taxonomy" id="51605"/>
    <lineage>
        <taxon>Eukaryota</taxon>
        <taxon>Viridiplantae</taxon>
        <taxon>Streptophyta</taxon>
        <taxon>Embryophyta</taxon>
        <taxon>Tracheophyta</taxon>
        <taxon>Spermatophyta</taxon>
        <taxon>Magnoliopsida</taxon>
        <taxon>Liliopsida</taxon>
        <taxon>Araceae</taxon>
        <taxon>Lemnoideae</taxon>
        <taxon>Spirodela</taxon>
    </lineage>
</organism>
<dbReference type="AlphaFoldDB" id="A0A7I8JS39"/>
<name>A0A7I8JS39_SPIIN</name>
<keyword evidence="1 2" id="KW-0175">Coiled coil</keyword>
<evidence type="ECO:0000256" key="1">
    <source>
        <dbReference type="ARBA" id="ARBA00023054"/>
    </source>
</evidence>
<evidence type="ECO:0000256" key="2">
    <source>
        <dbReference type="SAM" id="Coils"/>
    </source>
</evidence>
<dbReference type="EMBL" id="LR743603">
    <property type="protein sequence ID" value="CAA2633456.1"/>
    <property type="molecule type" value="Genomic_DNA"/>
</dbReference>
<evidence type="ECO:0000313" key="3">
    <source>
        <dbReference type="EMBL" id="CAA2633456.1"/>
    </source>
</evidence>
<feature type="coiled-coil region" evidence="2">
    <location>
        <begin position="192"/>
        <end position="268"/>
    </location>
</feature>
<proteinExistence type="predicted"/>
<accession>A0A7I8JS39</accession>
<dbReference type="PANTHER" id="PTHR23160">
    <property type="entry name" value="SYNAPTONEMAL COMPLEX PROTEIN-RELATED"/>
    <property type="match status" value="1"/>
</dbReference>
<protein>
    <submittedName>
        <fullName evidence="3">Uncharacterized protein</fullName>
    </submittedName>
</protein>
<dbReference type="PANTHER" id="PTHR23160:SF19">
    <property type="entry name" value="MYOSIN HEAVY CHAIN-RELATED PROTEIN"/>
    <property type="match status" value="1"/>
</dbReference>
<feature type="coiled-coil region" evidence="2">
    <location>
        <begin position="577"/>
        <end position="625"/>
    </location>
</feature>
<dbReference type="GO" id="GO:0007131">
    <property type="term" value="P:reciprocal meiotic recombination"/>
    <property type="evidence" value="ECO:0007669"/>
    <property type="project" value="TreeGrafter"/>
</dbReference>
<evidence type="ECO:0000313" key="4">
    <source>
        <dbReference type="Proteomes" id="UP001189122"/>
    </source>
</evidence>
<dbReference type="EMBL" id="CACRZD030000016">
    <property type="protein sequence ID" value="CAA6672565.1"/>
    <property type="molecule type" value="Genomic_DNA"/>
</dbReference>